<dbReference type="Pfam" id="PF00005">
    <property type="entry name" value="ABC_tran"/>
    <property type="match status" value="2"/>
</dbReference>
<evidence type="ECO:0000259" key="3">
    <source>
        <dbReference type="PROSITE" id="PS50893"/>
    </source>
</evidence>
<proteinExistence type="predicted"/>
<evidence type="ECO:0000313" key="4">
    <source>
        <dbReference type="EMBL" id="MFC0229466.1"/>
    </source>
</evidence>
<dbReference type="InterPro" id="IPR003439">
    <property type="entry name" value="ABC_transporter-like_ATP-bd"/>
</dbReference>
<comment type="caution">
    <text evidence="4">The sequence shown here is derived from an EMBL/GenBank/DDBJ whole genome shotgun (WGS) entry which is preliminary data.</text>
</comment>
<dbReference type="InterPro" id="IPR017871">
    <property type="entry name" value="ABC_transporter-like_CS"/>
</dbReference>
<dbReference type="PROSITE" id="PS00211">
    <property type="entry name" value="ABC_TRANSPORTER_1"/>
    <property type="match status" value="1"/>
</dbReference>
<reference evidence="4 5" key="1">
    <citation type="submission" date="2024-09" db="EMBL/GenBank/DDBJ databases">
        <authorList>
            <person name="Sun Q."/>
            <person name="Mori K."/>
        </authorList>
    </citation>
    <scope>NUCLEOTIDE SEQUENCE [LARGE SCALE GENOMIC DNA]</scope>
    <source>
        <strain evidence="4 5">CCM 8626</strain>
    </source>
</reference>
<gene>
    <name evidence="4" type="ORF">ACFFJ3_23705</name>
</gene>
<dbReference type="EMBL" id="JBHLXG010000038">
    <property type="protein sequence ID" value="MFC0229466.1"/>
    <property type="molecule type" value="Genomic_DNA"/>
</dbReference>
<dbReference type="GO" id="GO:0005524">
    <property type="term" value="F:ATP binding"/>
    <property type="evidence" value="ECO:0007669"/>
    <property type="project" value="UniProtKB-KW"/>
</dbReference>
<keyword evidence="1" id="KW-0547">Nucleotide-binding</keyword>
<protein>
    <submittedName>
        <fullName evidence="4">ATP-binding cassette domain-containing protein</fullName>
    </submittedName>
</protein>
<dbReference type="PANTHER" id="PTHR43038">
    <property type="entry name" value="ATP-BINDING CASSETTE, SUB-FAMILY H, MEMBER 1"/>
    <property type="match status" value="1"/>
</dbReference>
<keyword evidence="5" id="KW-1185">Reference proteome</keyword>
<dbReference type="InterPro" id="IPR003593">
    <property type="entry name" value="AAA+_ATPase"/>
</dbReference>
<dbReference type="PANTHER" id="PTHR43038:SF3">
    <property type="entry name" value="ABC TRANSPORTER G FAMILY MEMBER 20 ISOFORM X1"/>
    <property type="match status" value="1"/>
</dbReference>
<organism evidence="4 5">
    <name type="scientific">Serratia aquatilis</name>
    <dbReference type="NCBI Taxonomy" id="1737515"/>
    <lineage>
        <taxon>Bacteria</taxon>
        <taxon>Pseudomonadati</taxon>
        <taxon>Pseudomonadota</taxon>
        <taxon>Gammaproteobacteria</taxon>
        <taxon>Enterobacterales</taxon>
        <taxon>Yersiniaceae</taxon>
        <taxon>Serratia</taxon>
    </lineage>
</organism>
<evidence type="ECO:0000313" key="5">
    <source>
        <dbReference type="Proteomes" id="UP001589792"/>
    </source>
</evidence>
<feature type="domain" description="ABC transporter" evidence="3">
    <location>
        <begin position="331"/>
        <end position="560"/>
    </location>
</feature>
<evidence type="ECO:0000256" key="2">
    <source>
        <dbReference type="ARBA" id="ARBA00022840"/>
    </source>
</evidence>
<accession>A0ABV6EKD5</accession>
<dbReference type="RefSeq" id="WP_380680765.1">
    <property type="nucleotide sequence ID" value="NZ_CP173186.1"/>
</dbReference>
<dbReference type="InterPro" id="IPR027417">
    <property type="entry name" value="P-loop_NTPase"/>
</dbReference>
<dbReference type="Gene3D" id="3.40.50.300">
    <property type="entry name" value="P-loop containing nucleotide triphosphate hydrolases"/>
    <property type="match status" value="2"/>
</dbReference>
<feature type="domain" description="ABC transporter" evidence="3">
    <location>
        <begin position="7"/>
        <end position="238"/>
    </location>
</feature>
<dbReference type="PROSITE" id="PS50893">
    <property type="entry name" value="ABC_TRANSPORTER_2"/>
    <property type="match status" value="2"/>
</dbReference>
<dbReference type="CDD" id="cd03230">
    <property type="entry name" value="ABC_DR_subfamily_A"/>
    <property type="match status" value="2"/>
</dbReference>
<sequence length="578" mass="63051">MTLAHTIELEALEKCFPSLEKPAVASLTATLRSGAVTGLVGPDGAGKTTLLRMLAGLLKPSSGKLCVAGLDPIAQDRQLHAILGYMPQKFGLYEDLTVMENLTLYADLRGVTGELRKQTFDQLLTFTDLTRFTERLAGKLSGGMKQKLGLACTLVGQPQVLLLDEPGVGVDPISRRELWRMVHELANDGMLILWSTSYLDEAEQCREVLLLNEGELLFSGSPQDLTQRMTGRTVLITAPAGSHRALLQRAICLPSVSDGVIQGKYLRLILKEGEDHQQVLQQLELPDAELTEAEPRFEDAFIDLLGGGPNSKSALAEIMPTVAGDSTEIVIEAQGLTKKFGNFAATDHVDFKVRRGEIFGLLGPNGAGKSTTFKMMCGLLVPSGGKALVLGMDLKTSSGKARQHLGYMAQKFSLYGNLTVAQNLKFFSGVYGLSGKRQRDKINEMSTAFNFAPILNQTPDSLPLGFKQRLALACALMHEPDILFLDEPTSGVDPLTRREFWLHINGMVDKGVTVMVTTHFMDEAEYCDRIGLVYRGKIIAAGTPDDLKNQVASEEDPSPSMEQAFIELVQGYDREETA</sequence>
<dbReference type="Proteomes" id="UP001589792">
    <property type="component" value="Unassembled WGS sequence"/>
</dbReference>
<dbReference type="SMART" id="SM00382">
    <property type="entry name" value="AAA"/>
    <property type="match status" value="2"/>
</dbReference>
<evidence type="ECO:0000256" key="1">
    <source>
        <dbReference type="ARBA" id="ARBA00022741"/>
    </source>
</evidence>
<keyword evidence="2 4" id="KW-0067">ATP-binding</keyword>
<name>A0ABV6EKD5_9GAMM</name>
<dbReference type="SUPFAM" id="SSF52540">
    <property type="entry name" value="P-loop containing nucleoside triphosphate hydrolases"/>
    <property type="match status" value="2"/>
</dbReference>